<evidence type="ECO:0000256" key="11">
    <source>
        <dbReference type="ARBA" id="ARBA00023204"/>
    </source>
</evidence>
<evidence type="ECO:0000256" key="13">
    <source>
        <dbReference type="HAMAP-Rule" id="MF_00034"/>
    </source>
</evidence>
<comment type="cofactor">
    <cofactor evidence="13">
        <name>Mg(2+)</name>
        <dbReference type="ChEBI" id="CHEBI:18420"/>
    </cofactor>
    <text evidence="13">Binds 2 Mg(2+) ion per subunit.</text>
</comment>
<dbReference type="PANTHER" id="PTHR30194:SF3">
    <property type="entry name" value="CROSSOVER JUNCTION ENDODEOXYRIBONUCLEASE RUVC"/>
    <property type="match status" value="1"/>
</dbReference>
<evidence type="ECO:0000256" key="6">
    <source>
        <dbReference type="ARBA" id="ARBA00022763"/>
    </source>
</evidence>
<dbReference type="GO" id="GO:0006310">
    <property type="term" value="P:DNA recombination"/>
    <property type="evidence" value="ECO:0007669"/>
    <property type="project" value="UniProtKB-UniRule"/>
</dbReference>
<keyword evidence="5 13" id="KW-0255">Endonuclease</keyword>
<dbReference type="GO" id="GO:0003677">
    <property type="term" value="F:DNA binding"/>
    <property type="evidence" value="ECO:0007669"/>
    <property type="project" value="UniProtKB-KW"/>
</dbReference>
<dbReference type="HAMAP" id="MF_00034">
    <property type="entry name" value="RuvC"/>
    <property type="match status" value="1"/>
</dbReference>
<dbReference type="Proteomes" id="UP001196873">
    <property type="component" value="Unassembled WGS sequence"/>
</dbReference>
<dbReference type="EMBL" id="JAHXRF010000001">
    <property type="protein sequence ID" value="MBW4864559.1"/>
    <property type="molecule type" value="Genomic_DNA"/>
</dbReference>
<gene>
    <name evidence="13 15" type="primary">ruvC</name>
    <name evidence="15" type="ORF">KZY68_00705</name>
</gene>
<dbReference type="InterPro" id="IPR012337">
    <property type="entry name" value="RNaseH-like_sf"/>
</dbReference>
<comment type="subcellular location">
    <subcellularLocation>
        <location evidence="13">Cytoplasm</location>
    </subcellularLocation>
</comment>
<dbReference type="GO" id="GO:0000287">
    <property type="term" value="F:magnesium ion binding"/>
    <property type="evidence" value="ECO:0007669"/>
    <property type="project" value="UniProtKB-UniRule"/>
</dbReference>
<dbReference type="AlphaFoldDB" id="A0AAW4NLH9"/>
<keyword evidence="8 13" id="KW-0460">Magnesium</keyword>
<dbReference type="PANTHER" id="PTHR30194">
    <property type="entry name" value="CROSSOVER JUNCTION ENDODEOXYRIBONUCLEASE RUVC"/>
    <property type="match status" value="1"/>
</dbReference>
<comment type="function">
    <text evidence="13">The RuvA-RuvB-RuvC complex processes Holliday junction (HJ) DNA during genetic recombination and DNA repair. Endonuclease that resolves HJ intermediates. Cleaves cruciform DNA by making single-stranded nicks across the HJ at symmetrical positions within the homologous arms, yielding a 5'-phosphate and a 3'-hydroxyl group; requires a central core of homology in the junction. The consensus cleavage sequence is 5'-(A/T)TT(C/G)-3'. Cleavage occurs on the 3'-side of the TT dinucleotide at the point of strand exchange. HJ branch migration catalyzed by RuvA-RuvB allows RuvC to scan DNA until it finds its consensus sequence, where it cleaves and resolves the cruciform DNA.</text>
</comment>
<evidence type="ECO:0000256" key="9">
    <source>
        <dbReference type="ARBA" id="ARBA00023125"/>
    </source>
</evidence>
<evidence type="ECO:0000313" key="15">
    <source>
        <dbReference type="EMBL" id="MBW4864559.1"/>
    </source>
</evidence>
<comment type="caution">
    <text evidence="15">The sequence shown here is derived from an EMBL/GenBank/DDBJ whole genome shotgun (WGS) entry which is preliminary data.</text>
</comment>
<keyword evidence="4 13" id="KW-0479">Metal-binding</keyword>
<evidence type="ECO:0000256" key="4">
    <source>
        <dbReference type="ARBA" id="ARBA00022723"/>
    </source>
</evidence>
<dbReference type="GO" id="GO:0006281">
    <property type="term" value="P:DNA repair"/>
    <property type="evidence" value="ECO:0007669"/>
    <property type="project" value="UniProtKB-UniRule"/>
</dbReference>
<evidence type="ECO:0000256" key="1">
    <source>
        <dbReference type="ARBA" id="ARBA00009518"/>
    </source>
</evidence>
<dbReference type="EC" id="3.1.21.10" evidence="13 14"/>
<dbReference type="Pfam" id="PF02075">
    <property type="entry name" value="RuvC"/>
    <property type="match status" value="1"/>
</dbReference>
<comment type="catalytic activity">
    <reaction evidence="12 13">
        <text>Endonucleolytic cleavage at a junction such as a reciprocal single-stranded crossover between two homologous DNA duplexes (Holliday junction).</text>
        <dbReference type="EC" id="3.1.21.10"/>
    </reaction>
</comment>
<keyword evidence="9 13" id="KW-0238">DNA-binding</keyword>
<dbReference type="PRINTS" id="PR00696">
    <property type="entry name" value="RSOLVASERUVC"/>
</dbReference>
<evidence type="ECO:0000256" key="3">
    <source>
        <dbReference type="ARBA" id="ARBA00022722"/>
    </source>
</evidence>
<keyword evidence="11 13" id="KW-0234">DNA repair</keyword>
<dbReference type="InterPro" id="IPR036397">
    <property type="entry name" value="RNaseH_sf"/>
</dbReference>
<keyword evidence="6 13" id="KW-0227">DNA damage</keyword>
<comment type="subunit">
    <text evidence="13">Homodimer which binds Holliday junction (HJ) DNA. The HJ becomes 2-fold symmetrical on binding to RuvC with unstacked arms; it has a different conformation from HJ DNA in complex with RuvA. In the full resolvosome a probable DNA-RuvA(4)-RuvB(12)-RuvC(2) complex forms which resolves the HJ.</text>
</comment>
<feature type="active site" evidence="13">
    <location>
        <position position="149"/>
    </location>
</feature>
<dbReference type="Gene3D" id="3.30.420.10">
    <property type="entry name" value="Ribonuclease H-like superfamily/Ribonuclease H"/>
    <property type="match status" value="1"/>
</dbReference>
<keyword evidence="3 13" id="KW-0540">Nuclease</keyword>
<evidence type="ECO:0000256" key="7">
    <source>
        <dbReference type="ARBA" id="ARBA00022801"/>
    </source>
</evidence>
<dbReference type="GO" id="GO:0008821">
    <property type="term" value="F:crossover junction DNA endonuclease activity"/>
    <property type="evidence" value="ECO:0007669"/>
    <property type="project" value="UniProtKB-UniRule"/>
</dbReference>
<dbReference type="FunFam" id="3.30.420.10:FF:000002">
    <property type="entry name" value="Crossover junction endodeoxyribonuclease RuvC"/>
    <property type="match status" value="1"/>
</dbReference>
<keyword evidence="2 13" id="KW-0963">Cytoplasm</keyword>
<feature type="binding site" evidence="13">
    <location>
        <position position="14"/>
    </location>
    <ligand>
        <name>Mg(2+)</name>
        <dbReference type="ChEBI" id="CHEBI:18420"/>
        <label>1</label>
    </ligand>
</feature>
<dbReference type="GO" id="GO:0048476">
    <property type="term" value="C:Holliday junction resolvase complex"/>
    <property type="evidence" value="ECO:0007669"/>
    <property type="project" value="UniProtKB-UniRule"/>
</dbReference>
<reference evidence="15" key="1">
    <citation type="submission" date="2021-07" db="EMBL/GenBank/DDBJ databases">
        <title>Genomic diversity and antimicrobial resistance of Prevotella spp. isolated from chronic lung disease airways.</title>
        <authorList>
            <person name="Webb K.A."/>
            <person name="Olagoke O.S."/>
            <person name="Baird T."/>
            <person name="Neill J."/>
            <person name="Pham A."/>
            <person name="Wells T.J."/>
            <person name="Ramsay K.A."/>
            <person name="Bell S.C."/>
            <person name="Sarovich D.S."/>
            <person name="Price E.P."/>
        </authorList>
    </citation>
    <scope>NUCLEOTIDE SEQUENCE</scope>
    <source>
        <strain evidence="15">SCHI0047.S.3</strain>
    </source>
</reference>
<dbReference type="CDD" id="cd16962">
    <property type="entry name" value="RuvC"/>
    <property type="match status" value="1"/>
</dbReference>
<evidence type="ECO:0000256" key="8">
    <source>
        <dbReference type="ARBA" id="ARBA00022842"/>
    </source>
</evidence>
<protein>
    <recommendedName>
        <fullName evidence="13 14">Crossover junction endodeoxyribonuclease RuvC</fullName>
        <ecNumber evidence="13 14">3.1.21.10</ecNumber>
    </recommendedName>
    <alternativeName>
        <fullName evidence="13">Holliday junction nuclease RuvC</fullName>
    </alternativeName>
    <alternativeName>
        <fullName evidence="13">Holliday junction resolvase RuvC</fullName>
    </alternativeName>
</protein>
<dbReference type="RefSeq" id="WP_007133834.1">
    <property type="nucleotide sequence ID" value="NZ_CABKPN010000001.1"/>
</dbReference>
<evidence type="ECO:0000256" key="12">
    <source>
        <dbReference type="ARBA" id="ARBA00029354"/>
    </source>
</evidence>
<dbReference type="GO" id="GO:0005737">
    <property type="term" value="C:cytoplasm"/>
    <property type="evidence" value="ECO:0007669"/>
    <property type="project" value="UniProtKB-SubCell"/>
</dbReference>
<evidence type="ECO:0000256" key="10">
    <source>
        <dbReference type="ARBA" id="ARBA00023172"/>
    </source>
</evidence>
<name>A0AAW4NLH9_9BACT</name>
<evidence type="ECO:0000256" key="2">
    <source>
        <dbReference type="ARBA" id="ARBA00022490"/>
    </source>
</evidence>
<dbReference type="SUPFAM" id="SSF53098">
    <property type="entry name" value="Ribonuclease H-like"/>
    <property type="match status" value="1"/>
</dbReference>
<proteinExistence type="inferred from homology"/>
<feature type="active site" evidence="13">
    <location>
        <position position="14"/>
    </location>
</feature>
<feature type="binding site" evidence="13">
    <location>
        <position position="149"/>
    </location>
    <ligand>
        <name>Mg(2+)</name>
        <dbReference type="ChEBI" id="CHEBI:18420"/>
        <label>1</label>
    </ligand>
</feature>
<sequence>MTIQKTEKIILGIDPGTNLMGYGVLRVQGNRAKMEAMGVIDLRKMPDPYLRLGHIFERVTGIIESYLPDELAIEAPFFGKNVQSMLKLGRAQGVAIAAAIHRDIPIHEYAPLKIKMAITGQGQSSKEQVAGMLQRVLNLKKEEMPRFMDATDALAAAYCHFLQMGKPESNARHYSSWKDFVMKNKQSVTKPSQAIANQLETQK</sequence>
<evidence type="ECO:0000256" key="14">
    <source>
        <dbReference type="NCBIfam" id="TIGR00228"/>
    </source>
</evidence>
<dbReference type="NCBIfam" id="TIGR00228">
    <property type="entry name" value="ruvC"/>
    <property type="match status" value="1"/>
</dbReference>
<comment type="similarity">
    <text evidence="1 13">Belongs to the RuvC family.</text>
</comment>
<accession>A0AAW4NLH9</accession>
<keyword evidence="7 13" id="KW-0378">Hydrolase</keyword>
<dbReference type="GeneID" id="78498825"/>
<evidence type="ECO:0000313" key="16">
    <source>
        <dbReference type="Proteomes" id="UP001196873"/>
    </source>
</evidence>
<dbReference type="InterPro" id="IPR002176">
    <property type="entry name" value="X-over_junc_endoDNase_RuvC"/>
</dbReference>
<evidence type="ECO:0000256" key="5">
    <source>
        <dbReference type="ARBA" id="ARBA00022759"/>
    </source>
</evidence>
<feature type="binding site" evidence="13">
    <location>
        <position position="74"/>
    </location>
    <ligand>
        <name>Mg(2+)</name>
        <dbReference type="ChEBI" id="CHEBI:18420"/>
        <label>2</label>
    </ligand>
</feature>
<feature type="active site" evidence="13">
    <location>
        <position position="74"/>
    </location>
</feature>
<organism evidence="15 16">
    <name type="scientific">Segatella salivae</name>
    <dbReference type="NCBI Taxonomy" id="228604"/>
    <lineage>
        <taxon>Bacteria</taxon>
        <taxon>Pseudomonadati</taxon>
        <taxon>Bacteroidota</taxon>
        <taxon>Bacteroidia</taxon>
        <taxon>Bacteroidales</taxon>
        <taxon>Prevotellaceae</taxon>
        <taxon>Segatella</taxon>
    </lineage>
</organism>
<keyword evidence="10 13" id="KW-0233">DNA recombination</keyword>